<name>A0AAN5ANA2_9BACT</name>
<keyword evidence="2" id="KW-1185">Reference proteome</keyword>
<dbReference type="RefSeq" id="WP_338239664.1">
    <property type="nucleotide sequence ID" value="NZ_BQKE01000006.1"/>
</dbReference>
<dbReference type="AlphaFoldDB" id="A0AAN5ANA2"/>
<evidence type="ECO:0000313" key="1">
    <source>
        <dbReference type="EMBL" id="GJM64602.1"/>
    </source>
</evidence>
<reference evidence="1 2" key="1">
    <citation type="submission" date="2021-12" db="EMBL/GenBank/DDBJ databases">
        <title>Genome sequencing of bacteria with rrn-lacking chromosome and rrn-plasmid.</title>
        <authorList>
            <person name="Anda M."/>
            <person name="Iwasaki W."/>
        </authorList>
    </citation>
    <scope>NUCLEOTIDE SEQUENCE [LARGE SCALE GENOMIC DNA]</scope>
    <source>
        <strain evidence="1 2">NBRC 15940</strain>
    </source>
</reference>
<evidence type="ECO:0000313" key="2">
    <source>
        <dbReference type="Proteomes" id="UP001310022"/>
    </source>
</evidence>
<proteinExistence type="predicted"/>
<dbReference type="EMBL" id="BQKE01000006">
    <property type="protein sequence ID" value="GJM64602.1"/>
    <property type="molecule type" value="Genomic_DNA"/>
</dbReference>
<accession>A0AAN5ANA2</accession>
<organism evidence="1 2">
    <name type="scientific">Persicobacter diffluens</name>
    <dbReference type="NCBI Taxonomy" id="981"/>
    <lineage>
        <taxon>Bacteria</taxon>
        <taxon>Pseudomonadati</taxon>
        <taxon>Bacteroidota</taxon>
        <taxon>Cytophagia</taxon>
        <taxon>Cytophagales</taxon>
        <taxon>Persicobacteraceae</taxon>
        <taxon>Persicobacter</taxon>
    </lineage>
</organism>
<gene>
    <name evidence="1" type="ORF">PEDI_51540</name>
</gene>
<dbReference type="Proteomes" id="UP001310022">
    <property type="component" value="Unassembled WGS sequence"/>
</dbReference>
<comment type="caution">
    <text evidence="1">The sequence shown here is derived from an EMBL/GenBank/DDBJ whole genome shotgun (WGS) entry which is preliminary data.</text>
</comment>
<sequence>MRAFYIEFTITDGEHEYTEKMYFLSPSEASLEEIGHERMTEIYFSEYLETPDTKIKECSKKAYWLPCFMRSIMVSKIKEIPIRDYNKLQFLFRKILG</sequence>
<protein>
    <submittedName>
        <fullName evidence="1">Uncharacterized protein</fullName>
    </submittedName>
</protein>